<dbReference type="Proteomes" id="UP001550853">
    <property type="component" value="Unassembled WGS sequence"/>
</dbReference>
<reference evidence="1 2" key="1">
    <citation type="submission" date="2024-06" db="EMBL/GenBank/DDBJ databases">
        <title>The Natural Products Discovery Center: Release of the First 8490 Sequenced Strains for Exploring Actinobacteria Biosynthetic Diversity.</title>
        <authorList>
            <person name="Kalkreuter E."/>
            <person name="Kautsar S.A."/>
            <person name="Yang D."/>
            <person name="Bader C.D."/>
            <person name="Teijaro C.N."/>
            <person name="Fluegel L."/>
            <person name="Davis C.M."/>
            <person name="Simpson J.R."/>
            <person name="Lauterbach L."/>
            <person name="Steele A.D."/>
            <person name="Gui C."/>
            <person name="Meng S."/>
            <person name="Li G."/>
            <person name="Viehrig K."/>
            <person name="Ye F."/>
            <person name="Su P."/>
            <person name="Kiefer A.F."/>
            <person name="Nichols A."/>
            <person name="Cepeda A.J."/>
            <person name="Yan W."/>
            <person name="Fan B."/>
            <person name="Jiang Y."/>
            <person name="Adhikari A."/>
            <person name="Zheng C.-J."/>
            <person name="Schuster L."/>
            <person name="Cowan T.M."/>
            <person name="Smanski M.J."/>
            <person name="Chevrette M.G."/>
            <person name="De Carvalho L.P.S."/>
            <person name="Shen B."/>
        </authorList>
    </citation>
    <scope>NUCLEOTIDE SEQUENCE [LARGE SCALE GENOMIC DNA]</scope>
    <source>
        <strain evidence="1 2">NPDC033039</strain>
    </source>
</reference>
<comment type="caution">
    <text evidence="1">The sequence shown here is derived from an EMBL/GenBank/DDBJ whole genome shotgun (WGS) entry which is preliminary data.</text>
</comment>
<dbReference type="RefSeq" id="WP_030287006.1">
    <property type="nucleotide sequence ID" value="NZ_JBEZVI010000002.1"/>
</dbReference>
<gene>
    <name evidence="1" type="ORF">AB0E61_02920</name>
</gene>
<keyword evidence="2" id="KW-1185">Reference proteome</keyword>
<name>A0ABV2YTG2_9ACTN</name>
<protein>
    <submittedName>
        <fullName evidence="1">Uncharacterized protein</fullName>
    </submittedName>
</protein>
<accession>A0ABV2YTG2</accession>
<sequence length="113" mass="12753">MTLQLHDHNTVQPVEADWSVLSDPQVKSVAEAVARGFARDYGLTLEYEDAYQEAVIIAAERAPYVRQLLAEAGPGLLHRWFSQRLRDRWLTEAKRRSGLVSYEAAQAAERTGL</sequence>
<evidence type="ECO:0000313" key="2">
    <source>
        <dbReference type="Proteomes" id="UP001550853"/>
    </source>
</evidence>
<proteinExistence type="predicted"/>
<dbReference type="EMBL" id="JBEZVI010000002">
    <property type="protein sequence ID" value="MEU3709033.1"/>
    <property type="molecule type" value="Genomic_DNA"/>
</dbReference>
<evidence type="ECO:0000313" key="1">
    <source>
        <dbReference type="EMBL" id="MEU3709033.1"/>
    </source>
</evidence>
<organism evidence="1 2">
    <name type="scientific">Streptomyces catenulae</name>
    <dbReference type="NCBI Taxonomy" id="66875"/>
    <lineage>
        <taxon>Bacteria</taxon>
        <taxon>Bacillati</taxon>
        <taxon>Actinomycetota</taxon>
        <taxon>Actinomycetes</taxon>
        <taxon>Kitasatosporales</taxon>
        <taxon>Streptomycetaceae</taxon>
        <taxon>Streptomyces</taxon>
    </lineage>
</organism>